<comment type="caution">
    <text evidence="8">The sequence shown here is derived from an EMBL/GenBank/DDBJ whole genome shotgun (WGS) entry which is preliminary data.</text>
</comment>
<evidence type="ECO:0000256" key="5">
    <source>
        <dbReference type="ARBA" id="ARBA00022989"/>
    </source>
</evidence>
<evidence type="ECO:0000256" key="2">
    <source>
        <dbReference type="ARBA" id="ARBA00007977"/>
    </source>
</evidence>
<protein>
    <recommendedName>
        <fullName evidence="10">Sulfate exporter family transporter</fullName>
    </recommendedName>
</protein>
<dbReference type="EMBL" id="SJPR01000006">
    <property type="protein sequence ID" value="TWT94769.1"/>
    <property type="molecule type" value="Genomic_DNA"/>
</dbReference>
<comment type="subcellular location">
    <subcellularLocation>
        <location evidence="1">Cell membrane</location>
        <topology evidence="1">Multi-pass membrane protein</topology>
    </subcellularLocation>
</comment>
<dbReference type="RefSeq" id="WP_146446321.1">
    <property type="nucleotide sequence ID" value="NZ_SJPR01000006.1"/>
</dbReference>
<dbReference type="OrthoDB" id="9766798at2"/>
<organism evidence="8 9">
    <name type="scientific">Botrimarina colliarenosi</name>
    <dbReference type="NCBI Taxonomy" id="2528001"/>
    <lineage>
        <taxon>Bacteria</taxon>
        <taxon>Pseudomonadati</taxon>
        <taxon>Planctomycetota</taxon>
        <taxon>Planctomycetia</taxon>
        <taxon>Pirellulales</taxon>
        <taxon>Lacipirellulaceae</taxon>
        <taxon>Botrimarina</taxon>
    </lineage>
</organism>
<dbReference type="GO" id="GO:0005886">
    <property type="term" value="C:plasma membrane"/>
    <property type="evidence" value="ECO:0007669"/>
    <property type="project" value="UniProtKB-SubCell"/>
</dbReference>
<feature type="transmembrane region" description="Helical" evidence="7">
    <location>
        <begin position="114"/>
        <end position="137"/>
    </location>
</feature>
<evidence type="ECO:0000256" key="7">
    <source>
        <dbReference type="SAM" id="Phobius"/>
    </source>
</evidence>
<feature type="transmembrane region" description="Helical" evidence="7">
    <location>
        <begin position="300"/>
        <end position="319"/>
    </location>
</feature>
<keyword evidence="9" id="KW-1185">Reference proteome</keyword>
<dbReference type="Proteomes" id="UP000317421">
    <property type="component" value="Unassembled WGS sequence"/>
</dbReference>
<name>A0A5C6A5J3_9BACT</name>
<comment type="similarity">
    <text evidence="2">Belongs to the UPF0324 family.</text>
</comment>
<dbReference type="PANTHER" id="PTHR30106:SF1">
    <property type="entry name" value="UPF0324 MEMBRANE PROTEIN FN0533"/>
    <property type="match status" value="1"/>
</dbReference>
<feature type="transmembrane region" description="Helical" evidence="7">
    <location>
        <begin position="149"/>
        <end position="182"/>
    </location>
</feature>
<keyword evidence="5 7" id="KW-1133">Transmembrane helix</keyword>
<dbReference type="InterPro" id="IPR018383">
    <property type="entry name" value="UPF0324_pro"/>
</dbReference>
<evidence type="ECO:0000313" key="8">
    <source>
        <dbReference type="EMBL" id="TWT94769.1"/>
    </source>
</evidence>
<keyword evidence="3" id="KW-1003">Cell membrane</keyword>
<sequence>MPRITEDWLAVLVGAVLLTGSVLAVVAVGGESNPLKPWLATPTEWTVSPVAAFDGRSLGVLGAAVTLLATFGAAVRFIDGTSSARFANAFAAVFALALVAYLCQERELFKYWGLAYPLWAIVLGLTISNTIGVAAWLRPAVRTELYMKVGLVLLGAEVLLGKLLALGAPGIAVAWIVTPVVLISTFWFGQRVLRMESPSLNMVVSADMSVCGVSAAIATAAACRAKKEELSLAIGLSMAFTVVMMLVMPPAIRAMGLPPAVGGAWIGGTIDSTGAVGAAGALLSGDGDDTALVTATTIKMIQNVLIGVVAFAVATYWVTAIDPKASPQRESGEGATENSPDSRRGLAGALAEIWLRMPKFILGFLGASIVFSLLSELHPQGEAIVGATISGATKTLRGWCFALAFASIGLETNFRQLAGPLRSGKPLVLYACGQSLNLVLTLAMAWLMFGVLYPPAVSEAPVATADESQPTLAEAGVDPSAMFWTDHPRAFEPSDRAP</sequence>
<evidence type="ECO:0008006" key="10">
    <source>
        <dbReference type="Google" id="ProtNLM"/>
    </source>
</evidence>
<feature type="transmembrane region" description="Helical" evidence="7">
    <location>
        <begin position="360"/>
        <end position="377"/>
    </location>
</feature>
<evidence type="ECO:0000256" key="1">
    <source>
        <dbReference type="ARBA" id="ARBA00004651"/>
    </source>
</evidence>
<feature type="transmembrane region" description="Helical" evidence="7">
    <location>
        <begin position="85"/>
        <end position="102"/>
    </location>
</feature>
<evidence type="ECO:0000256" key="3">
    <source>
        <dbReference type="ARBA" id="ARBA00022475"/>
    </source>
</evidence>
<feature type="transmembrane region" description="Helical" evidence="7">
    <location>
        <begin position="383"/>
        <end position="406"/>
    </location>
</feature>
<reference evidence="8 9" key="1">
    <citation type="submission" date="2019-02" db="EMBL/GenBank/DDBJ databases">
        <title>Deep-cultivation of Planctomycetes and their phenomic and genomic characterization uncovers novel biology.</title>
        <authorList>
            <person name="Wiegand S."/>
            <person name="Jogler M."/>
            <person name="Boedeker C."/>
            <person name="Pinto D."/>
            <person name="Vollmers J."/>
            <person name="Rivas-Marin E."/>
            <person name="Kohn T."/>
            <person name="Peeters S.H."/>
            <person name="Heuer A."/>
            <person name="Rast P."/>
            <person name="Oberbeckmann S."/>
            <person name="Bunk B."/>
            <person name="Jeske O."/>
            <person name="Meyerdierks A."/>
            <person name="Storesund J.E."/>
            <person name="Kallscheuer N."/>
            <person name="Luecker S."/>
            <person name="Lage O.M."/>
            <person name="Pohl T."/>
            <person name="Merkel B.J."/>
            <person name="Hornburger P."/>
            <person name="Mueller R.-W."/>
            <person name="Bruemmer F."/>
            <person name="Labrenz M."/>
            <person name="Spormann A.M."/>
            <person name="Op Den Camp H."/>
            <person name="Overmann J."/>
            <person name="Amann R."/>
            <person name="Jetten M.S.M."/>
            <person name="Mascher T."/>
            <person name="Medema M.H."/>
            <person name="Devos D.P."/>
            <person name="Kaster A.-K."/>
            <person name="Ovreas L."/>
            <person name="Rohde M."/>
            <person name="Galperin M.Y."/>
            <person name="Jogler C."/>
        </authorList>
    </citation>
    <scope>NUCLEOTIDE SEQUENCE [LARGE SCALE GENOMIC DNA]</scope>
    <source>
        <strain evidence="8 9">Pla108</strain>
    </source>
</reference>
<feature type="transmembrane region" description="Helical" evidence="7">
    <location>
        <begin position="58"/>
        <end position="78"/>
    </location>
</feature>
<dbReference type="Pfam" id="PF03601">
    <property type="entry name" value="Cons_hypoth698"/>
    <property type="match status" value="1"/>
</dbReference>
<keyword evidence="4 7" id="KW-0812">Transmembrane</keyword>
<dbReference type="AlphaFoldDB" id="A0A5C6A5J3"/>
<evidence type="ECO:0000256" key="4">
    <source>
        <dbReference type="ARBA" id="ARBA00022692"/>
    </source>
</evidence>
<feature type="transmembrane region" description="Helical" evidence="7">
    <location>
        <begin position="427"/>
        <end position="449"/>
    </location>
</feature>
<proteinExistence type="inferred from homology"/>
<feature type="transmembrane region" description="Helical" evidence="7">
    <location>
        <begin position="230"/>
        <end position="252"/>
    </location>
</feature>
<evidence type="ECO:0000313" key="9">
    <source>
        <dbReference type="Proteomes" id="UP000317421"/>
    </source>
</evidence>
<keyword evidence="6 7" id="KW-0472">Membrane</keyword>
<feature type="transmembrane region" description="Helical" evidence="7">
    <location>
        <begin position="202"/>
        <end position="223"/>
    </location>
</feature>
<evidence type="ECO:0000256" key="6">
    <source>
        <dbReference type="ARBA" id="ARBA00023136"/>
    </source>
</evidence>
<accession>A0A5C6A5J3</accession>
<gene>
    <name evidence="8" type="ORF">Pla108_36180</name>
</gene>
<dbReference type="PANTHER" id="PTHR30106">
    <property type="entry name" value="INNER MEMBRANE PROTEIN YEIH-RELATED"/>
    <property type="match status" value="1"/>
</dbReference>